<dbReference type="EMBL" id="JAXCGZ010000981">
    <property type="protein sequence ID" value="KAK7085424.1"/>
    <property type="molecule type" value="Genomic_DNA"/>
</dbReference>
<organism evidence="2 3">
    <name type="scientific">Halocaridina rubra</name>
    <name type="common">Hawaiian red shrimp</name>
    <dbReference type="NCBI Taxonomy" id="373956"/>
    <lineage>
        <taxon>Eukaryota</taxon>
        <taxon>Metazoa</taxon>
        <taxon>Ecdysozoa</taxon>
        <taxon>Arthropoda</taxon>
        <taxon>Crustacea</taxon>
        <taxon>Multicrustacea</taxon>
        <taxon>Malacostraca</taxon>
        <taxon>Eumalacostraca</taxon>
        <taxon>Eucarida</taxon>
        <taxon>Decapoda</taxon>
        <taxon>Pleocyemata</taxon>
        <taxon>Caridea</taxon>
        <taxon>Atyoidea</taxon>
        <taxon>Atyidae</taxon>
        <taxon>Halocaridina</taxon>
    </lineage>
</organism>
<dbReference type="PANTHER" id="PTHR21505">
    <property type="entry name" value="MADF DOMAIN-CONTAINING PROTEIN-RELATED"/>
    <property type="match status" value="1"/>
</dbReference>
<evidence type="ECO:0000313" key="2">
    <source>
        <dbReference type="EMBL" id="KAK7085424.1"/>
    </source>
</evidence>
<keyword evidence="3" id="KW-1185">Reference proteome</keyword>
<accession>A0AAN8XTC2</accession>
<dbReference type="AlphaFoldDB" id="A0AAN8XTC2"/>
<dbReference type="InterPro" id="IPR006578">
    <property type="entry name" value="MADF-dom"/>
</dbReference>
<proteinExistence type="predicted"/>
<name>A0AAN8XTC2_HALRR</name>
<protein>
    <recommendedName>
        <fullName evidence="1">MADF domain-containing protein</fullName>
    </recommendedName>
</protein>
<evidence type="ECO:0000313" key="3">
    <source>
        <dbReference type="Proteomes" id="UP001381693"/>
    </source>
</evidence>
<dbReference type="SMART" id="SM00595">
    <property type="entry name" value="MADF"/>
    <property type="match status" value="1"/>
</dbReference>
<sequence>MSSSKRDEERAFWAECIRLYRDLPFLWKIKSPDYSNRNKKNLDYKTLLTKYQERYQDATVEDVKNKFNILRTNFRKELKIITSSTRSGTGTDDIPETSLWYYEKMSFLIDQELPSNSLTTLDEEECEDVIDDHVRNITVATSGNDTRQRRRQHIWHQPSFGRGDDSTFGTNQVLAGVCSKPTAVNHNNGARSTRAQSVFHTRGTFHYCTEVI</sequence>
<dbReference type="PANTHER" id="PTHR21505:SF8">
    <property type="entry name" value="DPT-YFP REPRESSOR BY OVEREXPRESSION, ISOFORM D-RELATED"/>
    <property type="match status" value="1"/>
</dbReference>
<comment type="caution">
    <text evidence="2">The sequence shown here is derived from an EMBL/GenBank/DDBJ whole genome shotgun (WGS) entry which is preliminary data.</text>
</comment>
<feature type="domain" description="MADF" evidence="1">
    <location>
        <begin position="15"/>
        <end position="113"/>
    </location>
</feature>
<reference evidence="2 3" key="1">
    <citation type="submission" date="2023-11" db="EMBL/GenBank/DDBJ databases">
        <title>Halocaridina rubra genome assembly.</title>
        <authorList>
            <person name="Smith C."/>
        </authorList>
    </citation>
    <scope>NUCLEOTIDE SEQUENCE [LARGE SCALE GENOMIC DNA]</scope>
    <source>
        <strain evidence="2">EP-1</strain>
        <tissue evidence="2">Whole</tissue>
    </source>
</reference>
<gene>
    <name evidence="2" type="ORF">SK128_023018</name>
</gene>
<dbReference type="PROSITE" id="PS51029">
    <property type="entry name" value="MADF"/>
    <property type="match status" value="1"/>
</dbReference>
<dbReference type="Pfam" id="PF10545">
    <property type="entry name" value="MADF_DNA_bdg"/>
    <property type="match status" value="1"/>
</dbReference>
<evidence type="ECO:0000259" key="1">
    <source>
        <dbReference type="PROSITE" id="PS51029"/>
    </source>
</evidence>
<dbReference type="Proteomes" id="UP001381693">
    <property type="component" value="Unassembled WGS sequence"/>
</dbReference>